<reference evidence="4" key="1">
    <citation type="submission" date="2016-11" db="UniProtKB">
        <authorList>
            <consortium name="WormBaseParasite"/>
        </authorList>
    </citation>
    <scope>IDENTIFICATION</scope>
</reference>
<evidence type="ECO:0000256" key="1">
    <source>
        <dbReference type="ARBA" id="ARBA00005350"/>
    </source>
</evidence>
<organism evidence="3 4">
    <name type="scientific">Caenorhabditis tropicalis</name>
    <dbReference type="NCBI Taxonomy" id="1561998"/>
    <lineage>
        <taxon>Eukaryota</taxon>
        <taxon>Metazoa</taxon>
        <taxon>Ecdysozoa</taxon>
        <taxon>Nematoda</taxon>
        <taxon>Chromadorea</taxon>
        <taxon>Rhabditida</taxon>
        <taxon>Rhabditina</taxon>
        <taxon>Rhabditomorpha</taxon>
        <taxon>Rhabditoidea</taxon>
        <taxon>Rhabditidae</taxon>
        <taxon>Peloderinae</taxon>
        <taxon>Caenorhabditis</taxon>
    </lineage>
</organism>
<dbReference type="PANTHER" id="PTHR23248">
    <property type="entry name" value="PHOSPHOLIPID SCRAMBLASE-RELATED"/>
    <property type="match status" value="1"/>
</dbReference>
<dbReference type="WBParaSite" id="Csp11.Scaffold629.g11805.t1">
    <property type="protein sequence ID" value="Csp11.Scaffold629.g11805.t1"/>
    <property type="gene ID" value="Csp11.Scaffold629.g11805"/>
</dbReference>
<name>A0A1I7TU49_9PELO</name>
<dbReference type="AlphaFoldDB" id="A0A1I7TU49"/>
<sequence>MHSVITLQPGVDPKRQVLFDPSVVTAQPTESVPSAPGVPWMPVPLNETGLEYLKDLEMIQINQTKESVGILTTWQLENKYVLRNGNGEQCYYGLERSDECERDCCSSYREFKIHIVDCFTKVSIYSNYRNPISQKPNLPGSAIHPDAMVLD</sequence>
<dbReference type="STRING" id="1561998.A0A1I7TU49"/>
<keyword evidence="2" id="KW-0449">Lipoprotein</keyword>
<protein>
    <recommendedName>
        <fullName evidence="2">Phospholipid scramblase</fullName>
    </recommendedName>
</protein>
<accession>A0A1I7TU49</accession>
<proteinExistence type="inferred from homology"/>
<comment type="cofactor">
    <cofactor evidence="2">
        <name>Ca(2+)</name>
        <dbReference type="ChEBI" id="CHEBI:29108"/>
    </cofactor>
</comment>
<dbReference type="InterPro" id="IPR005552">
    <property type="entry name" value="Scramblase"/>
</dbReference>
<dbReference type="PANTHER" id="PTHR23248:SF63">
    <property type="entry name" value="PHOSPHOLIPID SCRAMBLASE"/>
    <property type="match status" value="1"/>
</dbReference>
<dbReference type="eggNOG" id="KOG0621">
    <property type="taxonomic scope" value="Eukaryota"/>
</dbReference>
<dbReference type="GO" id="GO:0017128">
    <property type="term" value="F:phospholipid scramblase activity"/>
    <property type="evidence" value="ECO:0007669"/>
    <property type="project" value="InterPro"/>
</dbReference>
<keyword evidence="2" id="KW-0106">Calcium</keyword>
<dbReference type="Proteomes" id="UP000095282">
    <property type="component" value="Unplaced"/>
</dbReference>
<keyword evidence="3" id="KW-1185">Reference proteome</keyword>
<evidence type="ECO:0000313" key="4">
    <source>
        <dbReference type="WBParaSite" id="Csp11.Scaffold629.g11805.t1"/>
    </source>
</evidence>
<comment type="similarity">
    <text evidence="1 2">Belongs to the phospholipid scramblase family.</text>
</comment>
<comment type="function">
    <text evidence="2">May mediate accelerated ATP-independent bidirectional transbilayer migration of phospholipids upon binding calcium ions that results in a loss of phospholipid asymmetry in the plasma membrane.</text>
</comment>
<dbReference type="Pfam" id="PF03803">
    <property type="entry name" value="Scramblase"/>
    <property type="match status" value="1"/>
</dbReference>
<dbReference type="GO" id="GO:0005886">
    <property type="term" value="C:plasma membrane"/>
    <property type="evidence" value="ECO:0007669"/>
    <property type="project" value="TreeGrafter"/>
</dbReference>
<evidence type="ECO:0000256" key="2">
    <source>
        <dbReference type="RuleBase" id="RU363116"/>
    </source>
</evidence>
<keyword evidence="2" id="KW-0564">Palmitate</keyword>
<evidence type="ECO:0000313" key="3">
    <source>
        <dbReference type="Proteomes" id="UP000095282"/>
    </source>
</evidence>